<protein>
    <submittedName>
        <fullName evidence="1">Uncharacterized protein</fullName>
    </submittedName>
</protein>
<reference evidence="1" key="1">
    <citation type="submission" date="2019-03" db="EMBL/GenBank/DDBJ databases">
        <authorList>
            <person name="Mank J."/>
            <person name="Almeida P."/>
        </authorList>
    </citation>
    <scope>NUCLEOTIDE SEQUENCE</scope>
    <source>
        <strain evidence="1">78183</strain>
    </source>
</reference>
<name>A0A6N2LLN9_SALVM</name>
<gene>
    <name evidence="1" type="ORF">SVIM_LOCUS182741</name>
</gene>
<proteinExistence type="predicted"/>
<sequence>MGSRPPQLGRIATLCNLGKTLSTMTVISGWEWRGSRWQTDDVDDVAASRGDSVNSFKEGSHLPLSLAFIFLSVE</sequence>
<accession>A0A6N2LLN9</accession>
<evidence type="ECO:0000313" key="1">
    <source>
        <dbReference type="EMBL" id="VFU36384.1"/>
    </source>
</evidence>
<dbReference type="AlphaFoldDB" id="A0A6N2LLN9"/>
<dbReference type="EMBL" id="CAADRP010001113">
    <property type="protein sequence ID" value="VFU36384.1"/>
    <property type="molecule type" value="Genomic_DNA"/>
</dbReference>
<organism evidence="1">
    <name type="scientific">Salix viminalis</name>
    <name type="common">Common osier</name>
    <name type="synonym">Basket willow</name>
    <dbReference type="NCBI Taxonomy" id="40686"/>
    <lineage>
        <taxon>Eukaryota</taxon>
        <taxon>Viridiplantae</taxon>
        <taxon>Streptophyta</taxon>
        <taxon>Embryophyta</taxon>
        <taxon>Tracheophyta</taxon>
        <taxon>Spermatophyta</taxon>
        <taxon>Magnoliopsida</taxon>
        <taxon>eudicotyledons</taxon>
        <taxon>Gunneridae</taxon>
        <taxon>Pentapetalae</taxon>
        <taxon>rosids</taxon>
        <taxon>fabids</taxon>
        <taxon>Malpighiales</taxon>
        <taxon>Salicaceae</taxon>
        <taxon>Saliceae</taxon>
        <taxon>Salix</taxon>
    </lineage>
</organism>